<evidence type="ECO:0000313" key="6">
    <source>
        <dbReference type="EMBL" id="GGQ73966.1"/>
    </source>
</evidence>
<evidence type="ECO:0000313" key="7">
    <source>
        <dbReference type="Proteomes" id="UP000656732"/>
    </source>
</evidence>
<sequence>MPVPDELSQTEARRPQSSGRPRSGDAQHITLAPRLASAILTSALLCYLGITALNIAGTSLAALPKAISLLCLAAIFVLQLRHSRPGAEQAPIAHKSASLAAQTLLTYLPFLVYDSHWGAMAGFLSGSLLLLLPPRLAWPLHGAVGLSMLAPPAIEGRPAIDSLYLLQSTLLTGLVVYGLSRLSALVQQMHDTKNEMARMAVTKERLRISRNLHDLLGYSLSAITLKTELIHRLVLTHPERAKAEVEDVLGLARQSLADVRRVSRGLRDMSLRTELVSVTALLKDTDMKVTARVQLDELSPEVNAVMAAVLREAITNLLRHSRASHCSIEAVQRDGRVRLAVANDGVDPAHRDSSQHGGAGLENLRMRLHSVTGRLVVEHGQDGTFQLMAEAPVSAPCGRRGTTEEADLWEPEGTSSLPQSGPAA</sequence>
<gene>
    <name evidence="6" type="ORF">GCM10010280_20500</name>
</gene>
<feature type="region of interest" description="Disordered" evidence="4">
    <location>
        <begin position="395"/>
        <end position="424"/>
    </location>
</feature>
<evidence type="ECO:0000256" key="4">
    <source>
        <dbReference type="SAM" id="MobiDB-lite"/>
    </source>
</evidence>
<dbReference type="EMBL" id="BMTU01000003">
    <property type="protein sequence ID" value="GGQ73966.1"/>
    <property type="molecule type" value="Genomic_DNA"/>
</dbReference>
<comment type="caution">
    <text evidence="6">The sequence shown here is derived from an EMBL/GenBank/DDBJ whole genome shotgun (WGS) entry which is preliminary data.</text>
</comment>
<dbReference type="PANTHER" id="PTHR24421:SF63">
    <property type="entry name" value="SENSOR HISTIDINE KINASE DESK"/>
    <property type="match status" value="1"/>
</dbReference>
<accession>A0A918BJN9</accession>
<feature type="domain" description="Signal transduction histidine kinase subgroup 3 dimerisation and phosphoacceptor" evidence="5">
    <location>
        <begin position="204"/>
        <end position="270"/>
    </location>
</feature>
<dbReference type="Gene3D" id="3.30.565.10">
    <property type="entry name" value="Histidine kinase-like ATPase, C-terminal domain"/>
    <property type="match status" value="1"/>
</dbReference>
<dbReference type="Proteomes" id="UP000656732">
    <property type="component" value="Unassembled WGS sequence"/>
</dbReference>
<keyword evidence="7" id="KW-1185">Reference proteome</keyword>
<dbReference type="Pfam" id="PF07730">
    <property type="entry name" value="HisKA_3"/>
    <property type="match status" value="1"/>
</dbReference>
<evidence type="ECO:0000256" key="3">
    <source>
        <dbReference type="ARBA" id="ARBA00023012"/>
    </source>
</evidence>
<evidence type="ECO:0000256" key="1">
    <source>
        <dbReference type="ARBA" id="ARBA00022679"/>
    </source>
</evidence>
<proteinExistence type="predicted"/>
<dbReference type="PANTHER" id="PTHR24421">
    <property type="entry name" value="NITRATE/NITRITE SENSOR PROTEIN NARX-RELATED"/>
    <property type="match status" value="1"/>
</dbReference>
<dbReference type="GO" id="GO:0000155">
    <property type="term" value="F:phosphorelay sensor kinase activity"/>
    <property type="evidence" value="ECO:0007669"/>
    <property type="project" value="InterPro"/>
</dbReference>
<dbReference type="SUPFAM" id="SSF55874">
    <property type="entry name" value="ATPase domain of HSP90 chaperone/DNA topoisomerase II/histidine kinase"/>
    <property type="match status" value="1"/>
</dbReference>
<feature type="compositionally biased region" description="Polar residues" evidence="4">
    <location>
        <begin position="413"/>
        <end position="424"/>
    </location>
</feature>
<evidence type="ECO:0000256" key="2">
    <source>
        <dbReference type="ARBA" id="ARBA00022777"/>
    </source>
</evidence>
<feature type="region of interest" description="Disordered" evidence="4">
    <location>
        <begin position="1"/>
        <end position="25"/>
    </location>
</feature>
<protein>
    <recommendedName>
        <fullName evidence="5">Signal transduction histidine kinase subgroup 3 dimerisation and phosphoacceptor domain-containing protein</fullName>
    </recommendedName>
</protein>
<dbReference type="RefSeq" id="WP_189557433.1">
    <property type="nucleotide sequence ID" value="NZ_BMTU01000003.1"/>
</dbReference>
<dbReference type="InterPro" id="IPR036890">
    <property type="entry name" value="HATPase_C_sf"/>
</dbReference>
<dbReference type="CDD" id="cd16917">
    <property type="entry name" value="HATPase_UhpB-NarQ-NarX-like"/>
    <property type="match status" value="1"/>
</dbReference>
<organism evidence="6 7">
    <name type="scientific">Streptomyces pilosus</name>
    <dbReference type="NCBI Taxonomy" id="28893"/>
    <lineage>
        <taxon>Bacteria</taxon>
        <taxon>Bacillati</taxon>
        <taxon>Actinomycetota</taxon>
        <taxon>Actinomycetes</taxon>
        <taxon>Kitasatosporales</taxon>
        <taxon>Streptomycetaceae</taxon>
        <taxon>Streptomyces</taxon>
    </lineage>
</organism>
<dbReference type="InterPro" id="IPR050482">
    <property type="entry name" value="Sensor_HK_TwoCompSys"/>
</dbReference>
<keyword evidence="3" id="KW-0902">Two-component regulatory system</keyword>
<dbReference type="GO" id="GO:0016020">
    <property type="term" value="C:membrane"/>
    <property type="evidence" value="ECO:0007669"/>
    <property type="project" value="InterPro"/>
</dbReference>
<evidence type="ECO:0000259" key="5">
    <source>
        <dbReference type="Pfam" id="PF07730"/>
    </source>
</evidence>
<reference evidence="6" key="1">
    <citation type="journal article" date="2014" name="Int. J. Syst. Evol. Microbiol.">
        <title>Complete genome sequence of Corynebacterium casei LMG S-19264T (=DSM 44701T), isolated from a smear-ripened cheese.</title>
        <authorList>
            <consortium name="US DOE Joint Genome Institute (JGI-PGF)"/>
            <person name="Walter F."/>
            <person name="Albersmeier A."/>
            <person name="Kalinowski J."/>
            <person name="Ruckert C."/>
        </authorList>
    </citation>
    <scope>NUCLEOTIDE SEQUENCE</scope>
    <source>
        <strain evidence="6">JCM 4403</strain>
    </source>
</reference>
<name>A0A918BJN9_9ACTN</name>
<dbReference type="AlphaFoldDB" id="A0A918BJN9"/>
<dbReference type="Gene3D" id="1.20.5.1930">
    <property type="match status" value="1"/>
</dbReference>
<reference evidence="6" key="2">
    <citation type="submission" date="2020-09" db="EMBL/GenBank/DDBJ databases">
        <authorList>
            <person name="Sun Q."/>
            <person name="Ohkuma M."/>
        </authorList>
    </citation>
    <scope>NUCLEOTIDE SEQUENCE</scope>
    <source>
        <strain evidence="6">JCM 4403</strain>
    </source>
</reference>
<keyword evidence="1" id="KW-0808">Transferase</keyword>
<keyword evidence="2" id="KW-0418">Kinase</keyword>
<dbReference type="InterPro" id="IPR011712">
    <property type="entry name" value="Sig_transdc_His_kin_sub3_dim/P"/>
</dbReference>
<dbReference type="GO" id="GO:0046983">
    <property type="term" value="F:protein dimerization activity"/>
    <property type="evidence" value="ECO:0007669"/>
    <property type="project" value="InterPro"/>
</dbReference>